<sequence length="155" mass="16466">MFTSLLPLEMPGYYGGPGGPMMGHHGYGSPVFGGFFMLIGPLLLLALLLLLLLLYKRAQRRGTPLFGRTFQGHHQGGPGHPHAHQHGPFAGPAPEDEALRTLANRLAAGDISPEDYRARIDTLRSTKDQTTDPTTGMPYAGPEANPGSPEGGPTA</sequence>
<proteinExistence type="predicted"/>
<keyword evidence="2" id="KW-0812">Transmembrane</keyword>
<keyword evidence="4" id="KW-1185">Reference proteome</keyword>
<dbReference type="CDD" id="cd11586">
    <property type="entry name" value="VbhA_like"/>
    <property type="match status" value="1"/>
</dbReference>
<dbReference type="InterPro" id="IPR033788">
    <property type="entry name" value="VbhA-like"/>
</dbReference>
<evidence type="ECO:0000313" key="4">
    <source>
        <dbReference type="Proteomes" id="UP000199086"/>
    </source>
</evidence>
<reference evidence="3 4" key="1">
    <citation type="submission" date="2016-06" db="EMBL/GenBank/DDBJ databases">
        <authorList>
            <person name="Olsen C.W."/>
            <person name="Carey S."/>
            <person name="Hinshaw L."/>
            <person name="Karasin A.I."/>
        </authorList>
    </citation>
    <scope>NUCLEOTIDE SEQUENCE [LARGE SCALE GENOMIC DNA]</scope>
    <source>
        <strain evidence="3 4">LZ-22</strain>
    </source>
</reference>
<feature type="region of interest" description="Disordered" evidence="1">
    <location>
        <begin position="70"/>
        <end position="155"/>
    </location>
</feature>
<feature type="compositionally biased region" description="Basic and acidic residues" evidence="1">
    <location>
        <begin position="114"/>
        <end position="130"/>
    </location>
</feature>
<feature type="transmembrane region" description="Helical" evidence="2">
    <location>
        <begin position="31"/>
        <end position="55"/>
    </location>
</feature>
<gene>
    <name evidence="3" type="ORF">GA0111570_10720</name>
</gene>
<dbReference type="EMBL" id="FMYF01000007">
    <property type="protein sequence ID" value="SDB89780.1"/>
    <property type="molecule type" value="Genomic_DNA"/>
</dbReference>
<evidence type="ECO:0000256" key="1">
    <source>
        <dbReference type="SAM" id="MobiDB-lite"/>
    </source>
</evidence>
<dbReference type="STRING" id="1577474.GA0111570_10720"/>
<keyword evidence="2" id="KW-0472">Membrane</keyword>
<evidence type="ECO:0000313" key="3">
    <source>
        <dbReference type="EMBL" id="SDB89780.1"/>
    </source>
</evidence>
<dbReference type="RefSeq" id="WP_092611061.1">
    <property type="nucleotide sequence ID" value="NZ_FMYF01000007.1"/>
</dbReference>
<dbReference type="OrthoDB" id="3748887at2"/>
<dbReference type="AlphaFoldDB" id="A0A1G6H672"/>
<evidence type="ECO:0000256" key="2">
    <source>
        <dbReference type="SAM" id="Phobius"/>
    </source>
</evidence>
<protein>
    <submittedName>
        <fullName evidence="3">Uncharacterized membrane protein</fullName>
    </submittedName>
</protein>
<keyword evidence="2" id="KW-1133">Transmembrane helix</keyword>
<organism evidence="3 4">
    <name type="scientific">Raineyella antarctica</name>
    <dbReference type="NCBI Taxonomy" id="1577474"/>
    <lineage>
        <taxon>Bacteria</taxon>
        <taxon>Bacillati</taxon>
        <taxon>Actinomycetota</taxon>
        <taxon>Actinomycetes</taxon>
        <taxon>Propionibacteriales</taxon>
        <taxon>Propionibacteriaceae</taxon>
        <taxon>Raineyella</taxon>
    </lineage>
</organism>
<name>A0A1G6H672_9ACTN</name>
<dbReference type="Proteomes" id="UP000199086">
    <property type="component" value="Unassembled WGS sequence"/>
</dbReference>
<accession>A0A1G6H672</accession>